<comment type="caution">
    <text evidence="8">The sequence shown here is derived from an EMBL/GenBank/DDBJ whole genome shotgun (WGS) entry which is preliminary data.</text>
</comment>
<dbReference type="EMBL" id="JAVREJ010000001">
    <property type="protein sequence ID" value="MDT0348196.1"/>
    <property type="molecule type" value="Genomic_DNA"/>
</dbReference>
<dbReference type="Pfam" id="PF01794">
    <property type="entry name" value="Ferric_reduct"/>
    <property type="match status" value="1"/>
</dbReference>
<feature type="transmembrane region" description="Helical" evidence="6">
    <location>
        <begin position="116"/>
        <end position="134"/>
    </location>
</feature>
<reference evidence="9" key="1">
    <citation type="submission" date="2023-07" db="EMBL/GenBank/DDBJ databases">
        <title>30 novel species of actinomycetes from the DSMZ collection.</title>
        <authorList>
            <person name="Nouioui I."/>
        </authorList>
    </citation>
    <scope>NUCLEOTIDE SEQUENCE [LARGE SCALE GENOMIC DNA]</scope>
    <source>
        <strain evidence="9">DSM 45834</strain>
    </source>
</reference>
<dbReference type="CDD" id="cd06198">
    <property type="entry name" value="FNR_like_3"/>
    <property type="match status" value="1"/>
</dbReference>
<proteinExistence type="predicted"/>
<evidence type="ECO:0000256" key="4">
    <source>
        <dbReference type="ARBA" id="ARBA00022989"/>
    </source>
</evidence>
<evidence type="ECO:0000256" key="2">
    <source>
        <dbReference type="ARBA" id="ARBA00004141"/>
    </source>
</evidence>
<dbReference type="Pfam" id="PF08022">
    <property type="entry name" value="FAD_binding_8"/>
    <property type="match status" value="1"/>
</dbReference>
<evidence type="ECO:0000256" key="3">
    <source>
        <dbReference type="ARBA" id="ARBA00022692"/>
    </source>
</evidence>
<name>A0ABU2N376_9PSEU</name>
<keyword evidence="5 6" id="KW-0472">Membrane</keyword>
<dbReference type="InterPro" id="IPR001433">
    <property type="entry name" value="OxRdtase_FAD/NAD-bd"/>
</dbReference>
<dbReference type="InterPro" id="IPR039261">
    <property type="entry name" value="FNR_nucleotide-bd"/>
</dbReference>
<feature type="domain" description="FAD-binding FR-type" evidence="7">
    <location>
        <begin position="201"/>
        <end position="304"/>
    </location>
</feature>
<dbReference type="InterPro" id="IPR013112">
    <property type="entry name" value="FAD-bd_8"/>
</dbReference>
<feature type="transmembrane region" description="Helical" evidence="6">
    <location>
        <begin position="172"/>
        <end position="191"/>
    </location>
</feature>
<dbReference type="Proteomes" id="UP001183202">
    <property type="component" value="Unassembled WGS sequence"/>
</dbReference>
<comment type="subcellular location">
    <subcellularLocation>
        <location evidence="2">Membrane</location>
        <topology evidence="2">Multi-pass membrane protein</topology>
    </subcellularLocation>
</comment>
<dbReference type="Gene3D" id="2.40.30.10">
    <property type="entry name" value="Translation factors"/>
    <property type="match status" value="1"/>
</dbReference>
<dbReference type="Gene3D" id="3.40.50.80">
    <property type="entry name" value="Nucleotide-binding domain of ferredoxin-NADP reductase (FNR) module"/>
    <property type="match status" value="1"/>
</dbReference>
<evidence type="ECO:0000313" key="9">
    <source>
        <dbReference type="Proteomes" id="UP001183202"/>
    </source>
</evidence>
<protein>
    <submittedName>
        <fullName evidence="8">Ferredoxin reductase family protein</fullName>
    </submittedName>
</protein>
<dbReference type="PANTHER" id="PTHR47354">
    <property type="entry name" value="NADH OXIDOREDUCTASE HCR"/>
    <property type="match status" value="1"/>
</dbReference>
<accession>A0ABU2N376</accession>
<evidence type="ECO:0000256" key="6">
    <source>
        <dbReference type="SAM" id="Phobius"/>
    </source>
</evidence>
<organism evidence="8 9">
    <name type="scientific">Pseudonocardia charpentierae</name>
    <dbReference type="NCBI Taxonomy" id="3075545"/>
    <lineage>
        <taxon>Bacteria</taxon>
        <taxon>Bacillati</taxon>
        <taxon>Actinomycetota</taxon>
        <taxon>Actinomycetes</taxon>
        <taxon>Pseudonocardiales</taxon>
        <taxon>Pseudonocardiaceae</taxon>
        <taxon>Pseudonocardia</taxon>
    </lineage>
</organism>
<dbReference type="SUPFAM" id="SSF52343">
    <property type="entry name" value="Ferredoxin reductase-like, C-terminal NADP-linked domain"/>
    <property type="match status" value="1"/>
</dbReference>
<evidence type="ECO:0000259" key="7">
    <source>
        <dbReference type="PROSITE" id="PS51384"/>
    </source>
</evidence>
<comment type="cofactor">
    <cofactor evidence="1">
        <name>FAD</name>
        <dbReference type="ChEBI" id="CHEBI:57692"/>
    </cofactor>
</comment>
<dbReference type="PROSITE" id="PS51384">
    <property type="entry name" value="FAD_FR"/>
    <property type="match status" value="1"/>
</dbReference>
<feature type="transmembrane region" description="Helical" evidence="6">
    <location>
        <begin position="37"/>
        <end position="57"/>
    </location>
</feature>
<dbReference type="PANTHER" id="PTHR47354:SF5">
    <property type="entry name" value="PROTEIN RFBI"/>
    <property type="match status" value="1"/>
</dbReference>
<dbReference type="InterPro" id="IPR017938">
    <property type="entry name" value="Riboflavin_synthase-like_b-brl"/>
</dbReference>
<dbReference type="SUPFAM" id="SSF63380">
    <property type="entry name" value="Riboflavin synthase domain-like"/>
    <property type="match status" value="1"/>
</dbReference>
<keyword evidence="4 6" id="KW-1133">Transmembrane helix</keyword>
<feature type="transmembrane region" description="Helical" evidence="6">
    <location>
        <begin position="146"/>
        <end position="166"/>
    </location>
</feature>
<dbReference type="Pfam" id="PF00175">
    <property type="entry name" value="NAD_binding_1"/>
    <property type="match status" value="1"/>
</dbReference>
<dbReference type="InterPro" id="IPR050415">
    <property type="entry name" value="MRET"/>
</dbReference>
<dbReference type="RefSeq" id="WP_311554093.1">
    <property type="nucleotide sequence ID" value="NZ_JAVREJ010000001.1"/>
</dbReference>
<dbReference type="InterPro" id="IPR017927">
    <property type="entry name" value="FAD-bd_FR_type"/>
</dbReference>
<gene>
    <name evidence="8" type="ORF">RM445_01485</name>
</gene>
<dbReference type="SFLD" id="SFLDS00052">
    <property type="entry name" value="Ferric_Reductase_Domain"/>
    <property type="match status" value="1"/>
</dbReference>
<keyword evidence="3 6" id="KW-0812">Transmembrane</keyword>
<evidence type="ECO:0000313" key="8">
    <source>
        <dbReference type="EMBL" id="MDT0348196.1"/>
    </source>
</evidence>
<evidence type="ECO:0000256" key="1">
    <source>
        <dbReference type="ARBA" id="ARBA00001974"/>
    </source>
</evidence>
<feature type="transmembrane region" description="Helical" evidence="6">
    <location>
        <begin position="78"/>
        <end position="96"/>
    </location>
</feature>
<sequence length="440" mass="47994">MTQRVVRAGWLAVFGAVLAVPVAVRLATSGPLPLWNQLADVTGLLALSGLVCAAVLPSRVRSLTRAFGIEDILDVHRFLGMSAAVLVLLHLASVVAMNPAQVALLDPALNGPPAKAASVATAALVMLVVLAVARRRLEQRYEVWRWIHVLLAVTTLVGSALHVLLLNHLVNVPALWTIFVLLAVAVTGVLAHRWLWRTLLDPSTEFVVAEVRRESSTVTTVSLAARNGYDEDSWDFAPGQFAWLRLTRSVTAEEHPFTIASSPHLPGRVEFTIRNAGDFTRGINRLRPGQPVWVDGPHGSFTSDVSSVEGVVMISGGVGITPMMSMVRAAADRRDPRPHRLVVVARNRDDVLFRDELGWLRNELDLEVTEVLRRPHPGWDGHTGEINVGLLTTVLGSEHEPAQLDYFLCGPPGLIHDTLEALDALGVPEHRVHTEQFDMA</sequence>
<evidence type="ECO:0000256" key="5">
    <source>
        <dbReference type="ARBA" id="ARBA00023136"/>
    </source>
</evidence>
<keyword evidence="9" id="KW-1185">Reference proteome</keyword>
<dbReference type="PRINTS" id="PR00406">
    <property type="entry name" value="CYTB5RDTASE"/>
</dbReference>
<dbReference type="InterPro" id="IPR013130">
    <property type="entry name" value="Fe3_Rdtase_TM_dom"/>
</dbReference>